<dbReference type="OrthoDB" id="447743at2759"/>
<dbReference type="Pfam" id="PF00078">
    <property type="entry name" value="RVT_1"/>
    <property type="match status" value="2"/>
</dbReference>
<evidence type="ECO:0000313" key="2">
    <source>
        <dbReference type="Proteomes" id="UP001152795"/>
    </source>
</evidence>
<dbReference type="CDD" id="cd01650">
    <property type="entry name" value="RT_nLTR_like"/>
    <property type="match status" value="1"/>
</dbReference>
<protein>
    <submittedName>
        <fullName evidence="1">Uncharacterized protein</fullName>
    </submittedName>
</protein>
<keyword evidence="2" id="KW-1185">Reference proteome</keyword>
<dbReference type="AlphaFoldDB" id="A0A7D9I190"/>
<sequence>MSDNWFENMDNGEITGLISVDIRKAFESIDHTILLMKMQDQFGVQDFELKWFQSYLTKRSQVCVVDGHISLAKEIVCGVPQGSILGPLMFLLYINDLPECLKNTTPGMYADDTQIYASSASFSEVVTKLNQDLENIVKWLSRNKLQLHTKKTKAMFIGSPYNLKNKVGNEQVMINDKPVTRYSSFPCLGVELDERMSWENPFNLDPPTYQEITNVIRKMKPSGSPCPLDQISIICFKRCAYLRSYLTEIIHAAWSCGVVPSEWKKACTILIHKKGETANPANFRPITLESVPLKVFTSCLRNRTFQFLAENNYIEQNIQKGFTPKLSGTLEHTAQLAHIINKARVKQRSLIITLLDLKNAFGEVHHNLIHEVFEYHHIPDHIKNLVSSLYTDFQTSIITEQFSTSFITVGRGVLQGDCLSPLLFNMSFNTFIQHIKSEKYRQLGFWKSSENGTPLNPLHWFQFADDAAVVSGQEKENQMLLNRFTIWCQSAEMIIRVDKCSTFGIRKQLTKSIQYLPKLFINNCLVPRVELGKSFRYLGRYFDFNMSDEDHKSEVYDTLTNILNEIDDLPLHPKNKILLYSRYVLSKISWHFTVSDIGKTWVNDKLDSIASMYIRKWLELPISATLSNVLLPHNKFGLNIILPSTKFLQCQTVSRNALKSSPNEAINNLWKDTSNHKNVQYDKYKNTKDVLNTIRKQHEDKLQHHFISQGSFFSNIIKHSTLSFNSIWSSVQSKLPKNIFNFTIRYINNTLPTRKNLLKWGISPTSECSFCLNPESLLHVVAGCKTYLNEGRFTWRHDSVLNFIASILKSVNHCNLYADLPGYISPSVITGDELRPDLLITLENKCIYILELTVGFESNLLTNATRKRQKYQDPINEQLKNYEKVKFVNLSISSLGVFSHPSLDFTEMLKDLKFDEQCRKYYVRKIINICIRSSYYIFCKRNKEWDNQQLMSY</sequence>
<dbReference type="InterPro" id="IPR026960">
    <property type="entry name" value="RVT-Znf"/>
</dbReference>
<comment type="caution">
    <text evidence="1">The sequence shown here is derived from an EMBL/GenBank/DDBJ whole genome shotgun (WGS) entry which is preliminary data.</text>
</comment>
<dbReference type="InterPro" id="IPR043502">
    <property type="entry name" value="DNA/RNA_pol_sf"/>
</dbReference>
<proteinExistence type="predicted"/>
<dbReference type="EMBL" id="CACRXK020002935">
    <property type="protein sequence ID" value="CAB3996738.1"/>
    <property type="molecule type" value="Genomic_DNA"/>
</dbReference>
<name>A0A7D9I190_PARCT</name>
<reference evidence="1" key="1">
    <citation type="submission" date="2020-04" db="EMBL/GenBank/DDBJ databases">
        <authorList>
            <person name="Alioto T."/>
            <person name="Alioto T."/>
            <person name="Gomez Garrido J."/>
        </authorList>
    </citation>
    <scope>NUCLEOTIDE SEQUENCE</scope>
    <source>
        <strain evidence="1">A484AB</strain>
    </source>
</reference>
<dbReference type="Proteomes" id="UP001152795">
    <property type="component" value="Unassembled WGS sequence"/>
</dbReference>
<accession>A0A7D9I190</accession>
<dbReference type="Pfam" id="PF13966">
    <property type="entry name" value="zf-RVT"/>
    <property type="match status" value="1"/>
</dbReference>
<evidence type="ECO:0000313" key="1">
    <source>
        <dbReference type="EMBL" id="CAB3996738.1"/>
    </source>
</evidence>
<dbReference type="InterPro" id="IPR000477">
    <property type="entry name" value="RT_dom"/>
</dbReference>
<dbReference type="PANTHER" id="PTHR19446">
    <property type="entry name" value="REVERSE TRANSCRIPTASES"/>
    <property type="match status" value="1"/>
</dbReference>
<dbReference type="PROSITE" id="PS50878">
    <property type="entry name" value="RT_POL"/>
    <property type="match status" value="2"/>
</dbReference>
<organism evidence="1 2">
    <name type="scientific">Paramuricea clavata</name>
    <name type="common">Red gorgonian</name>
    <name type="synonym">Violescent sea-whip</name>
    <dbReference type="NCBI Taxonomy" id="317549"/>
    <lineage>
        <taxon>Eukaryota</taxon>
        <taxon>Metazoa</taxon>
        <taxon>Cnidaria</taxon>
        <taxon>Anthozoa</taxon>
        <taxon>Octocorallia</taxon>
        <taxon>Malacalcyonacea</taxon>
        <taxon>Plexauridae</taxon>
        <taxon>Paramuricea</taxon>
    </lineage>
</organism>
<dbReference type="SUPFAM" id="SSF56672">
    <property type="entry name" value="DNA/RNA polymerases"/>
    <property type="match status" value="2"/>
</dbReference>
<gene>
    <name evidence="1" type="ORF">PACLA_8A054988</name>
</gene>